<dbReference type="Proteomes" id="UP000265520">
    <property type="component" value="Unassembled WGS sequence"/>
</dbReference>
<evidence type="ECO:0000313" key="1">
    <source>
        <dbReference type="EMBL" id="MCI67517.1"/>
    </source>
</evidence>
<dbReference type="EMBL" id="LXQA010718514">
    <property type="protein sequence ID" value="MCI67517.1"/>
    <property type="molecule type" value="Genomic_DNA"/>
</dbReference>
<proteinExistence type="predicted"/>
<keyword evidence="2" id="KW-1185">Reference proteome</keyword>
<name>A0A392U477_9FABA</name>
<dbReference type="AlphaFoldDB" id="A0A392U477"/>
<organism evidence="1 2">
    <name type="scientific">Trifolium medium</name>
    <dbReference type="NCBI Taxonomy" id="97028"/>
    <lineage>
        <taxon>Eukaryota</taxon>
        <taxon>Viridiplantae</taxon>
        <taxon>Streptophyta</taxon>
        <taxon>Embryophyta</taxon>
        <taxon>Tracheophyta</taxon>
        <taxon>Spermatophyta</taxon>
        <taxon>Magnoliopsida</taxon>
        <taxon>eudicotyledons</taxon>
        <taxon>Gunneridae</taxon>
        <taxon>Pentapetalae</taxon>
        <taxon>rosids</taxon>
        <taxon>fabids</taxon>
        <taxon>Fabales</taxon>
        <taxon>Fabaceae</taxon>
        <taxon>Papilionoideae</taxon>
        <taxon>50 kb inversion clade</taxon>
        <taxon>NPAAA clade</taxon>
        <taxon>Hologalegina</taxon>
        <taxon>IRL clade</taxon>
        <taxon>Trifolieae</taxon>
        <taxon>Trifolium</taxon>
    </lineage>
</organism>
<sequence>KVRRKSPTGEVWRRISELVANRSLKPRSATTQEHTRSLQARLANMYFL</sequence>
<reference evidence="1 2" key="1">
    <citation type="journal article" date="2018" name="Front. Plant Sci.">
        <title>Red Clover (Trifolium pratense) and Zigzag Clover (T. medium) - A Picture of Genomic Similarities and Differences.</title>
        <authorList>
            <person name="Dluhosova J."/>
            <person name="Istvanek J."/>
            <person name="Nedelnik J."/>
            <person name="Repkova J."/>
        </authorList>
    </citation>
    <scope>NUCLEOTIDE SEQUENCE [LARGE SCALE GENOMIC DNA]</scope>
    <source>
        <strain evidence="2">cv. 10/8</strain>
        <tissue evidence="1">Leaf</tissue>
    </source>
</reference>
<protein>
    <submittedName>
        <fullName evidence="1">Uncharacterized protein</fullName>
    </submittedName>
</protein>
<accession>A0A392U477</accession>
<feature type="non-terminal residue" evidence="1">
    <location>
        <position position="1"/>
    </location>
</feature>
<evidence type="ECO:0000313" key="2">
    <source>
        <dbReference type="Proteomes" id="UP000265520"/>
    </source>
</evidence>
<comment type="caution">
    <text evidence="1">The sequence shown here is derived from an EMBL/GenBank/DDBJ whole genome shotgun (WGS) entry which is preliminary data.</text>
</comment>